<comment type="caution">
    <text evidence="3">The sequence shown here is derived from an EMBL/GenBank/DDBJ whole genome shotgun (WGS) entry which is preliminary data.</text>
</comment>
<evidence type="ECO:0000313" key="3">
    <source>
        <dbReference type="EMBL" id="KAI6779876.1"/>
    </source>
</evidence>
<evidence type="ECO:0000256" key="2">
    <source>
        <dbReference type="SAM" id="SignalP"/>
    </source>
</evidence>
<dbReference type="GeneID" id="75828480"/>
<reference evidence="3" key="1">
    <citation type="journal article" date="2021" name="J Fungi (Basel)">
        <title>Genomic and Metabolomic Analyses of the Marine Fungus Emericellopsis cladophorae: Insights into Saltwater Adaptability Mechanisms and Its Biosynthetic Potential.</title>
        <authorList>
            <person name="Goncalves M.F.M."/>
            <person name="Hilario S."/>
            <person name="Van de Peer Y."/>
            <person name="Esteves A.C."/>
            <person name="Alves A."/>
        </authorList>
    </citation>
    <scope>NUCLEOTIDE SEQUENCE</scope>
    <source>
        <strain evidence="3">MUM 19.33</strain>
    </source>
</reference>
<evidence type="ECO:0000313" key="4">
    <source>
        <dbReference type="Proteomes" id="UP001055219"/>
    </source>
</evidence>
<dbReference type="Proteomes" id="UP001055219">
    <property type="component" value="Unassembled WGS sequence"/>
</dbReference>
<proteinExistence type="predicted"/>
<feature type="compositionally biased region" description="Low complexity" evidence="1">
    <location>
        <begin position="223"/>
        <end position="232"/>
    </location>
</feature>
<evidence type="ECO:0000256" key="1">
    <source>
        <dbReference type="SAM" id="MobiDB-lite"/>
    </source>
</evidence>
<dbReference type="AlphaFoldDB" id="A0A9P9XXT1"/>
<keyword evidence="4" id="KW-1185">Reference proteome</keyword>
<reference evidence="3" key="2">
    <citation type="submission" date="2022-07" db="EMBL/GenBank/DDBJ databases">
        <authorList>
            <person name="Goncalves M.F.M."/>
            <person name="Hilario S."/>
            <person name="Van De Peer Y."/>
            <person name="Esteves A.C."/>
            <person name="Alves A."/>
        </authorList>
    </citation>
    <scope>NUCLEOTIDE SEQUENCE</scope>
    <source>
        <strain evidence="3">MUM 19.33</strain>
    </source>
</reference>
<accession>A0A9P9XXT1</accession>
<sequence length="465" mass="52459">MTVFAPLDLNALAAAGLVGPVDANGTRRVHKRRLNRSSDEENADVPLVPISSPEAGKAFVDIPNDLISLATLRYIGCDDDFATQLWEEWTSWPPDDILRETDDIIRGMPFIDFVSGHIEGRHIDAVDEDDQEWRRCMDACGVAKEFQDAIMDPVFKPIRGTESCVFWIVETMRMRYRGLEEIQTASREREMALRRASTRPLGSASAFVGQGDSLQRSGHHTTHSGNTGGRRSISSTQRLAPGIEKNTALSPEALSAMNAPGYIIVYKGVDQARINGLYDSDGKVIDLQPLISSAPSDFHRSENAFYFTISREIAIYYANYAKRRNKIDSVVIVQMAIPNSAIESLSETECLRVYWPSAEWKNLVFHCRKGRRLPSELRKFRQATLVIGTIANKPKKVYQKLDSAEHITEQMVLRTRDGRQAVQYVWSAEDGEQFLEEHGVQELKVFPLTAREHEEWYEHELLGGT</sequence>
<dbReference type="OrthoDB" id="5429780at2759"/>
<feature type="chain" id="PRO_5040343648" evidence="2">
    <location>
        <begin position="24"/>
        <end position="465"/>
    </location>
</feature>
<gene>
    <name evidence="3" type="ORF">J7T54_001964</name>
</gene>
<protein>
    <submittedName>
        <fullName evidence="3">Uncharacterized protein</fullName>
    </submittedName>
</protein>
<feature type="region of interest" description="Disordered" evidence="1">
    <location>
        <begin position="203"/>
        <end position="235"/>
    </location>
</feature>
<keyword evidence="2" id="KW-0732">Signal</keyword>
<dbReference type="EMBL" id="JAGIXG020000040">
    <property type="protein sequence ID" value="KAI6779876.1"/>
    <property type="molecule type" value="Genomic_DNA"/>
</dbReference>
<organism evidence="3 4">
    <name type="scientific">Emericellopsis cladophorae</name>
    <dbReference type="NCBI Taxonomy" id="2686198"/>
    <lineage>
        <taxon>Eukaryota</taxon>
        <taxon>Fungi</taxon>
        <taxon>Dikarya</taxon>
        <taxon>Ascomycota</taxon>
        <taxon>Pezizomycotina</taxon>
        <taxon>Sordariomycetes</taxon>
        <taxon>Hypocreomycetidae</taxon>
        <taxon>Hypocreales</taxon>
        <taxon>Bionectriaceae</taxon>
        <taxon>Emericellopsis</taxon>
    </lineage>
</organism>
<feature type="signal peptide" evidence="2">
    <location>
        <begin position="1"/>
        <end position="23"/>
    </location>
</feature>
<dbReference type="RefSeq" id="XP_051360732.1">
    <property type="nucleotide sequence ID" value="XM_051508120.1"/>
</dbReference>
<name>A0A9P9XXT1_9HYPO</name>